<evidence type="ECO:0000313" key="2">
    <source>
        <dbReference type="EMBL" id="KAK3397964.1"/>
    </source>
</evidence>
<proteinExistence type="predicted"/>
<feature type="transmembrane region" description="Helical" evidence="1">
    <location>
        <begin position="67"/>
        <end position="87"/>
    </location>
</feature>
<evidence type="ECO:0000313" key="3">
    <source>
        <dbReference type="Proteomes" id="UP001281003"/>
    </source>
</evidence>
<sequence>MPTATCIFSILNAMTSGLVINRRRLTRQAPWYAKLRRDQLLLISNKQSHANTCTAFLYDTGMIRIIVLFRLFFQLPFSAIVLSLLGHSQPSLSPIHRTAPSWGIDIVWGIILICVTFP</sequence>
<protein>
    <submittedName>
        <fullName evidence="2">Uncharacterized protein</fullName>
    </submittedName>
</protein>
<comment type="caution">
    <text evidence="2">The sequence shown here is derived from an EMBL/GenBank/DDBJ whole genome shotgun (WGS) entry which is preliminary data.</text>
</comment>
<keyword evidence="1" id="KW-0812">Transmembrane</keyword>
<gene>
    <name evidence="2" type="ORF">B0T20DRAFT_236839</name>
</gene>
<reference evidence="2" key="1">
    <citation type="journal article" date="2023" name="Mol. Phylogenet. Evol.">
        <title>Genome-scale phylogeny and comparative genomics of the fungal order Sordariales.</title>
        <authorList>
            <person name="Hensen N."/>
            <person name="Bonometti L."/>
            <person name="Westerberg I."/>
            <person name="Brannstrom I.O."/>
            <person name="Guillou S."/>
            <person name="Cros-Aarteil S."/>
            <person name="Calhoun S."/>
            <person name="Haridas S."/>
            <person name="Kuo A."/>
            <person name="Mondo S."/>
            <person name="Pangilinan J."/>
            <person name="Riley R."/>
            <person name="LaButti K."/>
            <person name="Andreopoulos B."/>
            <person name="Lipzen A."/>
            <person name="Chen C."/>
            <person name="Yan M."/>
            <person name="Daum C."/>
            <person name="Ng V."/>
            <person name="Clum A."/>
            <person name="Steindorff A."/>
            <person name="Ohm R.A."/>
            <person name="Martin F."/>
            <person name="Silar P."/>
            <person name="Natvig D.O."/>
            <person name="Lalanne C."/>
            <person name="Gautier V."/>
            <person name="Ament-Velasquez S.L."/>
            <person name="Kruys A."/>
            <person name="Hutchinson M.I."/>
            <person name="Powell A.J."/>
            <person name="Barry K."/>
            <person name="Miller A.N."/>
            <person name="Grigoriev I.V."/>
            <person name="Debuchy R."/>
            <person name="Gladieux P."/>
            <person name="Hiltunen Thoren M."/>
            <person name="Johannesson H."/>
        </authorList>
    </citation>
    <scope>NUCLEOTIDE SEQUENCE</scope>
    <source>
        <strain evidence="2">FGSC 1904</strain>
    </source>
</reference>
<dbReference type="EMBL" id="JAUTDP010000007">
    <property type="protein sequence ID" value="KAK3397964.1"/>
    <property type="molecule type" value="Genomic_DNA"/>
</dbReference>
<feature type="transmembrane region" description="Helical" evidence="1">
    <location>
        <begin position="99"/>
        <end position="117"/>
    </location>
</feature>
<dbReference type="AlphaFoldDB" id="A0AAE0PDR0"/>
<name>A0AAE0PDR0_SORBR</name>
<accession>A0AAE0PDR0</accession>
<keyword evidence="1" id="KW-1133">Transmembrane helix</keyword>
<reference evidence="2" key="2">
    <citation type="submission" date="2023-07" db="EMBL/GenBank/DDBJ databases">
        <authorList>
            <consortium name="Lawrence Berkeley National Laboratory"/>
            <person name="Haridas S."/>
            <person name="Hensen N."/>
            <person name="Bonometti L."/>
            <person name="Westerberg I."/>
            <person name="Brannstrom I.O."/>
            <person name="Guillou S."/>
            <person name="Cros-Aarteil S."/>
            <person name="Calhoun S."/>
            <person name="Kuo A."/>
            <person name="Mondo S."/>
            <person name="Pangilinan J."/>
            <person name="Riley R."/>
            <person name="LaButti K."/>
            <person name="Andreopoulos B."/>
            <person name="Lipzen A."/>
            <person name="Chen C."/>
            <person name="Yanf M."/>
            <person name="Daum C."/>
            <person name="Ng V."/>
            <person name="Clum A."/>
            <person name="Steindorff A."/>
            <person name="Ohm R."/>
            <person name="Martin F."/>
            <person name="Silar P."/>
            <person name="Natvig D."/>
            <person name="Lalanne C."/>
            <person name="Gautier V."/>
            <person name="Ament-velasquez S.L."/>
            <person name="Kruys A."/>
            <person name="Hutchinson M.I."/>
            <person name="Powell A.J."/>
            <person name="Barry K."/>
            <person name="Miller A.N."/>
            <person name="Grigoriev I.V."/>
            <person name="Debuchy R."/>
            <person name="Gladieux P."/>
            <person name="Thoren M.H."/>
            <person name="Johannesson H."/>
        </authorList>
    </citation>
    <scope>NUCLEOTIDE SEQUENCE</scope>
    <source>
        <strain evidence="2">FGSC 1904</strain>
    </source>
</reference>
<keyword evidence="3" id="KW-1185">Reference proteome</keyword>
<dbReference type="Proteomes" id="UP001281003">
    <property type="component" value="Unassembled WGS sequence"/>
</dbReference>
<organism evidence="2 3">
    <name type="scientific">Sordaria brevicollis</name>
    <dbReference type="NCBI Taxonomy" id="83679"/>
    <lineage>
        <taxon>Eukaryota</taxon>
        <taxon>Fungi</taxon>
        <taxon>Dikarya</taxon>
        <taxon>Ascomycota</taxon>
        <taxon>Pezizomycotina</taxon>
        <taxon>Sordariomycetes</taxon>
        <taxon>Sordariomycetidae</taxon>
        <taxon>Sordariales</taxon>
        <taxon>Sordariaceae</taxon>
        <taxon>Sordaria</taxon>
    </lineage>
</organism>
<keyword evidence="1" id="KW-0472">Membrane</keyword>
<evidence type="ECO:0000256" key="1">
    <source>
        <dbReference type="SAM" id="Phobius"/>
    </source>
</evidence>